<keyword evidence="1" id="KW-0472">Membrane</keyword>
<name>A0A9Q0GWS6_9MAGN</name>
<proteinExistence type="predicted"/>
<dbReference type="Proteomes" id="UP001141806">
    <property type="component" value="Unassembled WGS sequence"/>
</dbReference>
<gene>
    <name evidence="2" type="ORF">NE237_012395</name>
</gene>
<keyword evidence="1" id="KW-1133">Transmembrane helix</keyword>
<dbReference type="EMBL" id="JAMYWD010000011">
    <property type="protein sequence ID" value="KAJ4955612.1"/>
    <property type="molecule type" value="Genomic_DNA"/>
</dbReference>
<organism evidence="2 3">
    <name type="scientific">Protea cynaroides</name>
    <dbReference type="NCBI Taxonomy" id="273540"/>
    <lineage>
        <taxon>Eukaryota</taxon>
        <taxon>Viridiplantae</taxon>
        <taxon>Streptophyta</taxon>
        <taxon>Embryophyta</taxon>
        <taxon>Tracheophyta</taxon>
        <taxon>Spermatophyta</taxon>
        <taxon>Magnoliopsida</taxon>
        <taxon>Proteales</taxon>
        <taxon>Proteaceae</taxon>
        <taxon>Protea</taxon>
    </lineage>
</organism>
<feature type="transmembrane region" description="Helical" evidence="1">
    <location>
        <begin position="75"/>
        <end position="93"/>
    </location>
</feature>
<comment type="caution">
    <text evidence="2">The sequence shown here is derived from an EMBL/GenBank/DDBJ whole genome shotgun (WGS) entry which is preliminary data.</text>
</comment>
<evidence type="ECO:0000313" key="3">
    <source>
        <dbReference type="Proteomes" id="UP001141806"/>
    </source>
</evidence>
<keyword evidence="3" id="KW-1185">Reference proteome</keyword>
<sequence>MYRLQEVSGITVLRCLDEWGFSSDTEHSPTPLCAKKDEKGNAWVRDPASSVAFQDDPSSSPIGGGGCYCRPPPSSSFLVAMAVVVLPFFFFLGRKQVFIFSVINEQELVCAAKPYLIL</sequence>
<accession>A0A9Q0GWS6</accession>
<evidence type="ECO:0000256" key="1">
    <source>
        <dbReference type="SAM" id="Phobius"/>
    </source>
</evidence>
<evidence type="ECO:0000313" key="2">
    <source>
        <dbReference type="EMBL" id="KAJ4955612.1"/>
    </source>
</evidence>
<protein>
    <submittedName>
        <fullName evidence="2">Uncharacterized protein</fullName>
    </submittedName>
</protein>
<reference evidence="2" key="1">
    <citation type="journal article" date="2023" name="Plant J.">
        <title>The genome of the king protea, Protea cynaroides.</title>
        <authorList>
            <person name="Chang J."/>
            <person name="Duong T.A."/>
            <person name="Schoeman C."/>
            <person name="Ma X."/>
            <person name="Roodt D."/>
            <person name="Barker N."/>
            <person name="Li Z."/>
            <person name="Van de Peer Y."/>
            <person name="Mizrachi E."/>
        </authorList>
    </citation>
    <scope>NUCLEOTIDE SEQUENCE</scope>
    <source>
        <tissue evidence="2">Young leaves</tissue>
    </source>
</reference>
<dbReference type="AlphaFoldDB" id="A0A9Q0GWS6"/>
<keyword evidence="1" id="KW-0812">Transmembrane</keyword>